<dbReference type="EMBL" id="FQWQ01000003">
    <property type="protein sequence ID" value="SHH51671.1"/>
    <property type="molecule type" value="Genomic_DNA"/>
</dbReference>
<dbReference type="GO" id="GO:0016020">
    <property type="term" value="C:membrane"/>
    <property type="evidence" value="ECO:0007669"/>
    <property type="project" value="UniProtKB-SubCell"/>
</dbReference>
<feature type="transmembrane region" description="Helical" evidence="5">
    <location>
        <begin position="111"/>
        <end position="129"/>
    </location>
</feature>
<dbReference type="PANTHER" id="PTHR23514:SF13">
    <property type="entry name" value="INNER MEMBRANE PROTEIN YBJJ"/>
    <property type="match status" value="1"/>
</dbReference>
<comment type="subcellular location">
    <subcellularLocation>
        <location evidence="1">Membrane</location>
        <topology evidence="1">Multi-pass membrane protein</topology>
    </subcellularLocation>
</comment>
<feature type="transmembrane region" description="Helical" evidence="5">
    <location>
        <begin position="84"/>
        <end position="104"/>
    </location>
</feature>
<feature type="transmembrane region" description="Helical" evidence="5">
    <location>
        <begin position="307"/>
        <end position="325"/>
    </location>
</feature>
<evidence type="ECO:0000313" key="7">
    <source>
        <dbReference type="EMBL" id="SHH51671.1"/>
    </source>
</evidence>
<keyword evidence="4 5" id="KW-0472">Membrane</keyword>
<keyword evidence="2 5" id="KW-0812">Transmembrane</keyword>
<dbReference type="STRING" id="947013.SAMN04488109_4156"/>
<evidence type="ECO:0000256" key="1">
    <source>
        <dbReference type="ARBA" id="ARBA00004141"/>
    </source>
</evidence>
<evidence type="ECO:0000256" key="4">
    <source>
        <dbReference type="ARBA" id="ARBA00023136"/>
    </source>
</evidence>
<feature type="transmembrane region" description="Helical" evidence="5">
    <location>
        <begin position="135"/>
        <end position="153"/>
    </location>
</feature>
<feature type="transmembrane region" description="Helical" evidence="5">
    <location>
        <begin position="197"/>
        <end position="216"/>
    </location>
</feature>
<dbReference type="InterPro" id="IPR036259">
    <property type="entry name" value="MFS_trans_sf"/>
</dbReference>
<organism evidence="7 8">
    <name type="scientific">Chryseolinea serpens</name>
    <dbReference type="NCBI Taxonomy" id="947013"/>
    <lineage>
        <taxon>Bacteria</taxon>
        <taxon>Pseudomonadati</taxon>
        <taxon>Bacteroidota</taxon>
        <taxon>Cytophagia</taxon>
        <taxon>Cytophagales</taxon>
        <taxon>Fulvivirgaceae</taxon>
        <taxon>Chryseolinea</taxon>
    </lineage>
</organism>
<dbReference type="SUPFAM" id="SSF103473">
    <property type="entry name" value="MFS general substrate transporter"/>
    <property type="match status" value="1"/>
</dbReference>
<feature type="domain" description="Major facilitator superfamily (MFS) profile" evidence="6">
    <location>
        <begin position="236"/>
        <end position="413"/>
    </location>
</feature>
<feature type="transmembrane region" description="Helical" evidence="5">
    <location>
        <begin position="388"/>
        <end position="407"/>
    </location>
</feature>
<proteinExistence type="predicted"/>
<dbReference type="RefSeq" id="WP_245804144.1">
    <property type="nucleotide sequence ID" value="NZ_FQWQ01000003.1"/>
</dbReference>
<evidence type="ECO:0000256" key="3">
    <source>
        <dbReference type="ARBA" id="ARBA00022989"/>
    </source>
</evidence>
<gene>
    <name evidence="7" type="ORF">SAMN04488109_4156</name>
</gene>
<sequence length="413" mass="43406">MNPPVENEKPVSKQSLPGTVDLPVMPAAKMRIWNIRRAISIKGSIRLGVGTFFFTQGLCFASWASRIPHIKNLLGLSDAGLGSVLFALPAGSIVGLPLSGWLVSRLGSKRVLLFGALLYVLVLVSIGFVSATWQLVAALFCFGLTGNLVNIAVNTQAIGVENIYKKSIMASFHGAWSLAGLSGAAIGTLLVSVPPLFHFSGVAIFCFLAIFIAHRFTLRGNMSSGSQPIFAKPDNALLALGLIGFCGMACEGAMFDWSGVYFDKVLNAPKALTTVGYVAFMSTMSGGRFVGDWLANTIGKRKMLQMSGVFISVGLMVSVIFPFIIPVTIGFLLVGFGVSSVVPLVYSAAGKSPTLPPNMALAAVSTISFLGFLIGPPLIGFIAEAASLRYSFAVIAALGLGTAILSSKAKLIQ</sequence>
<dbReference type="PROSITE" id="PS50850">
    <property type="entry name" value="MFS"/>
    <property type="match status" value="1"/>
</dbReference>
<dbReference type="Proteomes" id="UP000184212">
    <property type="component" value="Unassembled WGS sequence"/>
</dbReference>
<name>A0A1M5TLX5_9BACT</name>
<dbReference type="InterPro" id="IPR020846">
    <property type="entry name" value="MFS_dom"/>
</dbReference>
<feature type="transmembrane region" description="Helical" evidence="5">
    <location>
        <begin position="275"/>
        <end position="295"/>
    </location>
</feature>
<evidence type="ECO:0000256" key="2">
    <source>
        <dbReference type="ARBA" id="ARBA00022692"/>
    </source>
</evidence>
<dbReference type="PANTHER" id="PTHR23514">
    <property type="entry name" value="BYPASS OF STOP CODON PROTEIN 6"/>
    <property type="match status" value="1"/>
</dbReference>
<dbReference type="Gene3D" id="1.20.1250.20">
    <property type="entry name" value="MFS general substrate transporter like domains"/>
    <property type="match status" value="2"/>
</dbReference>
<dbReference type="InterPro" id="IPR051788">
    <property type="entry name" value="MFS_Transporter"/>
</dbReference>
<accession>A0A1M5TLX5</accession>
<feature type="transmembrane region" description="Helical" evidence="5">
    <location>
        <begin position="331"/>
        <end position="349"/>
    </location>
</feature>
<keyword evidence="3 5" id="KW-1133">Transmembrane helix</keyword>
<dbReference type="AlphaFoldDB" id="A0A1M5TLX5"/>
<dbReference type="InterPro" id="IPR011701">
    <property type="entry name" value="MFS"/>
</dbReference>
<evidence type="ECO:0000256" key="5">
    <source>
        <dbReference type="SAM" id="Phobius"/>
    </source>
</evidence>
<feature type="transmembrane region" description="Helical" evidence="5">
    <location>
        <begin position="45"/>
        <end position="64"/>
    </location>
</feature>
<dbReference type="Pfam" id="PF07690">
    <property type="entry name" value="MFS_1"/>
    <property type="match status" value="1"/>
</dbReference>
<feature type="transmembrane region" description="Helical" evidence="5">
    <location>
        <begin position="236"/>
        <end position="255"/>
    </location>
</feature>
<feature type="transmembrane region" description="Helical" evidence="5">
    <location>
        <begin position="361"/>
        <end position="382"/>
    </location>
</feature>
<evidence type="ECO:0000313" key="8">
    <source>
        <dbReference type="Proteomes" id="UP000184212"/>
    </source>
</evidence>
<feature type="transmembrane region" description="Helical" evidence="5">
    <location>
        <begin position="174"/>
        <end position="191"/>
    </location>
</feature>
<evidence type="ECO:0000259" key="6">
    <source>
        <dbReference type="PROSITE" id="PS50850"/>
    </source>
</evidence>
<keyword evidence="8" id="KW-1185">Reference proteome</keyword>
<protein>
    <submittedName>
        <fullName evidence="7">Fucose permease</fullName>
    </submittedName>
</protein>
<dbReference type="GO" id="GO:0022857">
    <property type="term" value="F:transmembrane transporter activity"/>
    <property type="evidence" value="ECO:0007669"/>
    <property type="project" value="InterPro"/>
</dbReference>
<reference evidence="7 8" key="1">
    <citation type="submission" date="2016-11" db="EMBL/GenBank/DDBJ databases">
        <authorList>
            <person name="Jaros S."/>
            <person name="Januszkiewicz K."/>
            <person name="Wedrychowicz H."/>
        </authorList>
    </citation>
    <scope>NUCLEOTIDE SEQUENCE [LARGE SCALE GENOMIC DNA]</scope>
    <source>
        <strain evidence="7 8">DSM 24574</strain>
    </source>
</reference>
<dbReference type="CDD" id="cd17393">
    <property type="entry name" value="MFS_MosC_like"/>
    <property type="match status" value="1"/>
</dbReference>